<evidence type="ECO:0000313" key="2">
    <source>
        <dbReference type="EMBL" id="WVW78536.1"/>
    </source>
</evidence>
<proteinExistence type="predicted"/>
<dbReference type="EMBL" id="CP144541">
    <property type="protein sequence ID" value="WVW78536.1"/>
    <property type="molecule type" value="Genomic_DNA"/>
</dbReference>
<evidence type="ECO:0000313" key="1">
    <source>
        <dbReference type="EMBL" id="OCF26186.1"/>
    </source>
</evidence>
<reference evidence="1" key="3">
    <citation type="submission" date="2014-01" db="EMBL/GenBank/DDBJ databases">
        <title>Evolution of pathogenesis and genome organization in the Tremellales.</title>
        <authorList>
            <person name="Cuomo C."/>
            <person name="Litvintseva A."/>
            <person name="Heitman J."/>
            <person name="Chen Y."/>
            <person name="Sun S."/>
            <person name="Springer D."/>
            <person name="Dromer F."/>
            <person name="Young S."/>
            <person name="Zeng Q."/>
            <person name="Chapman S."/>
            <person name="Gujja S."/>
            <person name="Saif S."/>
            <person name="Birren B."/>
        </authorList>
    </citation>
    <scope>NUCLEOTIDE SEQUENCE</scope>
    <source>
        <strain evidence="1">CBS 10118</strain>
    </source>
</reference>
<reference evidence="2" key="2">
    <citation type="submission" date="2013-07" db="EMBL/GenBank/DDBJ databases">
        <authorList>
            <consortium name="The Broad Institute Genome Sequencing Platform"/>
            <person name="Cuomo C."/>
            <person name="Litvintseva A."/>
            <person name="Chen Y."/>
            <person name="Heitman J."/>
            <person name="Sun S."/>
            <person name="Springer D."/>
            <person name="Dromer F."/>
            <person name="Young S.K."/>
            <person name="Zeng Q."/>
            <person name="Gargeya S."/>
            <person name="Fitzgerald M."/>
            <person name="Abouelleil A."/>
            <person name="Alvarado L."/>
            <person name="Berlin A.M."/>
            <person name="Chapman S.B."/>
            <person name="Dewar J."/>
            <person name="Goldberg J."/>
            <person name="Griggs A."/>
            <person name="Gujja S."/>
            <person name="Hansen M."/>
            <person name="Howarth C."/>
            <person name="Imamovic A."/>
            <person name="Larimer J."/>
            <person name="McCowan C."/>
            <person name="Murphy C."/>
            <person name="Pearson M."/>
            <person name="Priest M."/>
            <person name="Roberts A."/>
            <person name="Saif S."/>
            <person name="Shea T."/>
            <person name="Sykes S."/>
            <person name="Wortman J."/>
            <person name="Nusbaum C."/>
            <person name="Birren B."/>
        </authorList>
    </citation>
    <scope>NUCLEOTIDE SEQUENCE</scope>
    <source>
        <strain evidence="2">CBS 10118</strain>
    </source>
</reference>
<protein>
    <submittedName>
        <fullName evidence="1">Uncharacterized protein</fullName>
    </submittedName>
</protein>
<dbReference type="VEuPathDB" id="FungiDB:I302_03864"/>
<keyword evidence="3" id="KW-1185">Reference proteome</keyword>
<organism evidence="1">
    <name type="scientific">Kwoniella bestiolae CBS 10118</name>
    <dbReference type="NCBI Taxonomy" id="1296100"/>
    <lineage>
        <taxon>Eukaryota</taxon>
        <taxon>Fungi</taxon>
        <taxon>Dikarya</taxon>
        <taxon>Basidiomycota</taxon>
        <taxon>Agaricomycotina</taxon>
        <taxon>Tremellomycetes</taxon>
        <taxon>Tremellales</taxon>
        <taxon>Cryptococcaceae</taxon>
        <taxon>Kwoniella</taxon>
    </lineage>
</organism>
<dbReference type="AlphaFoldDB" id="A0A1B9G588"/>
<gene>
    <name evidence="1" type="ORF">I302_03864</name>
    <name evidence="2" type="ORF">I302_100491</name>
</gene>
<evidence type="ECO:0000313" key="3">
    <source>
        <dbReference type="Proteomes" id="UP000092730"/>
    </source>
</evidence>
<dbReference type="RefSeq" id="XP_019047256.1">
    <property type="nucleotide sequence ID" value="XM_019190508.1"/>
</dbReference>
<sequence>MSGIQESRNLGHVPVPAGTLLRSVVGWQYNTLYDNRVTELNYTPFTLISNQDGSFVTRDVLRRFSLLGEAGDPPLTIDQTRDITVNILRLLSDRPLGNTDAPTFLAVHQHLAQLPSIQSYYFQALHRPVSATANALVSVNLGSRRAVVDVFKVDKISQSNVVLHLAMSRGLGGNWNICIDLVNWSQPDAGAFGKGLFQCRNELYLDGARDGHRWPGRHGCRLEFGNTGERDSSATLSRMKLTRDRSLVLVGDSCKIIDCPNAYQVGVNEPQAEVLRVAYYDRGEINTCKWVAGIGRGRGWGRGV</sequence>
<dbReference type="EMBL" id="KI894020">
    <property type="protein sequence ID" value="OCF26186.1"/>
    <property type="molecule type" value="Genomic_DNA"/>
</dbReference>
<accession>A0A1B9G588</accession>
<reference evidence="1" key="1">
    <citation type="submission" date="2013-07" db="EMBL/GenBank/DDBJ databases">
        <title>The Genome Sequence of Cryptococcus bestiolae CBS10118.</title>
        <authorList>
            <consortium name="The Broad Institute Genome Sequencing Platform"/>
            <person name="Cuomo C."/>
            <person name="Litvintseva A."/>
            <person name="Chen Y."/>
            <person name="Heitman J."/>
            <person name="Sun S."/>
            <person name="Springer D."/>
            <person name="Dromer F."/>
            <person name="Young S.K."/>
            <person name="Zeng Q."/>
            <person name="Gargeya S."/>
            <person name="Fitzgerald M."/>
            <person name="Abouelleil A."/>
            <person name="Alvarado L."/>
            <person name="Berlin A.M."/>
            <person name="Chapman S.B."/>
            <person name="Dewar J."/>
            <person name="Goldberg J."/>
            <person name="Griggs A."/>
            <person name="Gujja S."/>
            <person name="Hansen M."/>
            <person name="Howarth C."/>
            <person name="Imamovic A."/>
            <person name="Larimer J."/>
            <person name="McCowan C."/>
            <person name="Murphy C."/>
            <person name="Pearson M."/>
            <person name="Priest M."/>
            <person name="Roberts A."/>
            <person name="Saif S."/>
            <person name="Shea T."/>
            <person name="Sykes S."/>
            <person name="Wortman J."/>
            <person name="Nusbaum C."/>
            <person name="Birren B."/>
        </authorList>
    </citation>
    <scope>NUCLEOTIDE SEQUENCE [LARGE SCALE GENOMIC DNA]</scope>
    <source>
        <strain evidence="1">CBS 10118</strain>
    </source>
</reference>
<dbReference type="KEGG" id="kbi:30208263"/>
<reference evidence="2" key="4">
    <citation type="submission" date="2024-02" db="EMBL/GenBank/DDBJ databases">
        <title>Comparative genomics of Cryptococcus and Kwoniella reveals pathogenesis evolution and contrasting modes of karyotype evolution via chromosome fusion or intercentromeric recombination.</title>
        <authorList>
            <person name="Coelho M.A."/>
            <person name="David-Palma M."/>
            <person name="Shea T."/>
            <person name="Bowers K."/>
            <person name="McGinley-Smith S."/>
            <person name="Mohammad A.W."/>
            <person name="Gnirke A."/>
            <person name="Yurkov A.M."/>
            <person name="Nowrousian M."/>
            <person name="Sun S."/>
            <person name="Cuomo C.A."/>
            <person name="Heitman J."/>
        </authorList>
    </citation>
    <scope>NUCLEOTIDE SEQUENCE</scope>
    <source>
        <strain evidence="2">CBS 10118</strain>
    </source>
</reference>
<dbReference type="GeneID" id="30208263"/>
<name>A0A1B9G588_9TREE</name>
<dbReference type="Proteomes" id="UP000092730">
    <property type="component" value="Chromosome 1"/>
</dbReference>